<dbReference type="RefSeq" id="WP_101287525.1">
    <property type="nucleotide sequence ID" value="NZ_FOUQ01000001.1"/>
</dbReference>
<feature type="domain" description="Isochorismatase-like" evidence="2">
    <location>
        <begin position="15"/>
        <end position="189"/>
    </location>
</feature>
<dbReference type="InterPro" id="IPR000868">
    <property type="entry name" value="Isochorismatase-like_dom"/>
</dbReference>
<dbReference type="OrthoDB" id="9811489at2"/>
<evidence type="ECO:0000259" key="2">
    <source>
        <dbReference type="Pfam" id="PF00857"/>
    </source>
</evidence>
<dbReference type="PANTHER" id="PTHR43540:SF6">
    <property type="entry name" value="ISOCHORISMATASE-LIKE DOMAIN-CONTAINING PROTEIN"/>
    <property type="match status" value="1"/>
</dbReference>
<keyword evidence="4" id="KW-1185">Reference proteome</keyword>
<organism evidence="3 4">
    <name type="scientific">Pleomorphomonas diazotrophica</name>
    <dbReference type="NCBI Taxonomy" id="1166257"/>
    <lineage>
        <taxon>Bacteria</taxon>
        <taxon>Pseudomonadati</taxon>
        <taxon>Pseudomonadota</taxon>
        <taxon>Alphaproteobacteria</taxon>
        <taxon>Hyphomicrobiales</taxon>
        <taxon>Pleomorphomonadaceae</taxon>
        <taxon>Pleomorphomonas</taxon>
    </lineage>
</organism>
<protein>
    <submittedName>
        <fullName evidence="3">Cysteine hydrolase</fullName>
    </submittedName>
</protein>
<reference evidence="3 4" key="1">
    <citation type="submission" date="2017-12" db="EMBL/GenBank/DDBJ databases">
        <title>Anaerobic carbon monoxide metabolism by Pleomorphomonas carboxyditropha sp. nov., a new mesophilic hydrogenogenic carboxidotroph.</title>
        <authorList>
            <person name="Esquivel-Elizondo S."/>
            <person name="Krajmalnik-Brown R."/>
        </authorList>
    </citation>
    <scope>NUCLEOTIDE SEQUENCE [LARGE SCALE GENOMIC DNA]</scope>
    <source>
        <strain evidence="3 4">R5-392</strain>
    </source>
</reference>
<accession>A0A1I4QTT1</accession>
<dbReference type="CDD" id="cd00431">
    <property type="entry name" value="cysteine_hydrolases"/>
    <property type="match status" value="1"/>
</dbReference>
<keyword evidence="1 3" id="KW-0378">Hydrolase</keyword>
<dbReference type="Proteomes" id="UP000233491">
    <property type="component" value="Unassembled WGS sequence"/>
</dbReference>
<name>A0A1I4QTT1_9HYPH</name>
<dbReference type="GO" id="GO:0016787">
    <property type="term" value="F:hydrolase activity"/>
    <property type="evidence" value="ECO:0007669"/>
    <property type="project" value="UniProtKB-KW"/>
</dbReference>
<evidence type="ECO:0000256" key="1">
    <source>
        <dbReference type="ARBA" id="ARBA00022801"/>
    </source>
</evidence>
<dbReference type="PANTHER" id="PTHR43540">
    <property type="entry name" value="PEROXYUREIDOACRYLATE/UREIDOACRYLATE AMIDOHYDROLASE-RELATED"/>
    <property type="match status" value="1"/>
</dbReference>
<dbReference type="SUPFAM" id="SSF52499">
    <property type="entry name" value="Isochorismatase-like hydrolases"/>
    <property type="match status" value="1"/>
</dbReference>
<proteinExistence type="predicted"/>
<evidence type="ECO:0000313" key="3">
    <source>
        <dbReference type="EMBL" id="PKR90432.1"/>
    </source>
</evidence>
<dbReference type="Pfam" id="PF00857">
    <property type="entry name" value="Isochorismatase"/>
    <property type="match status" value="1"/>
</dbReference>
<dbReference type="InterPro" id="IPR036380">
    <property type="entry name" value="Isochorismatase-like_sf"/>
</dbReference>
<dbReference type="Gene3D" id="3.40.50.850">
    <property type="entry name" value="Isochorismatase-like"/>
    <property type="match status" value="1"/>
</dbReference>
<comment type="caution">
    <text evidence="3">The sequence shown here is derived from an EMBL/GenBank/DDBJ whole genome shotgun (WGS) entry which is preliminary data.</text>
</comment>
<gene>
    <name evidence="3" type="ORF">CXZ10_03390</name>
</gene>
<dbReference type="AlphaFoldDB" id="A0A1I4QTT1"/>
<sequence length="202" mass="22505">MAEQGLVYGPLGPGTLHLCVDMQRVFGPGYPWAMPWLERVTPAIERLCERHADRTLFTRFIPAAHPGEGRGTWGRYYERWADITLEKLGTDAVRLVPALERFVPPAKVLDKHVYAPWTEGKLDAMLSGSGVDTLVITGGETDVCVLASALGGIDRGYRVVLVGDALCSFVDETHDALMELYLTRFTEQLEVTTVDEVLENWR</sequence>
<dbReference type="InterPro" id="IPR050272">
    <property type="entry name" value="Isochorismatase-like_hydrls"/>
</dbReference>
<dbReference type="EMBL" id="PJNW01000002">
    <property type="protein sequence ID" value="PKR90432.1"/>
    <property type="molecule type" value="Genomic_DNA"/>
</dbReference>
<evidence type="ECO:0000313" key="4">
    <source>
        <dbReference type="Proteomes" id="UP000233491"/>
    </source>
</evidence>